<protein>
    <submittedName>
        <fullName evidence="1">Uncharacterized protein</fullName>
    </submittedName>
</protein>
<name>A0ACB7RZV1_HYAAI</name>
<evidence type="ECO:0000313" key="1">
    <source>
        <dbReference type="EMBL" id="KAH6927344.1"/>
    </source>
</evidence>
<accession>A0ACB7RZV1</accession>
<keyword evidence="2" id="KW-1185">Reference proteome</keyword>
<sequence>MPVLHASPSKVIQGSELEAHSSQLTLYSCSYDTFPYTGFMVTVLAKSAIKNIPLMPWTHEPLTVVDGPIVRPEGTVCLKISVGPITGLVVAAVHRTLGTVAHAREKLYPRASSTAILRQPFKAQCTEVSGSFSFQGAPLPEMELLRTHLCTSRPDLATDAPKVPLSQDEGSASTLCTIPIMPLPSL</sequence>
<evidence type="ECO:0000313" key="2">
    <source>
        <dbReference type="Proteomes" id="UP000821845"/>
    </source>
</evidence>
<proteinExistence type="predicted"/>
<dbReference type="Proteomes" id="UP000821845">
    <property type="component" value="Chromosome 6"/>
</dbReference>
<dbReference type="EMBL" id="CM023486">
    <property type="protein sequence ID" value="KAH6927344.1"/>
    <property type="molecule type" value="Genomic_DNA"/>
</dbReference>
<gene>
    <name evidence="1" type="ORF">HPB50_001995</name>
</gene>
<comment type="caution">
    <text evidence="1">The sequence shown here is derived from an EMBL/GenBank/DDBJ whole genome shotgun (WGS) entry which is preliminary data.</text>
</comment>
<organism evidence="1 2">
    <name type="scientific">Hyalomma asiaticum</name>
    <name type="common">Tick</name>
    <dbReference type="NCBI Taxonomy" id="266040"/>
    <lineage>
        <taxon>Eukaryota</taxon>
        <taxon>Metazoa</taxon>
        <taxon>Ecdysozoa</taxon>
        <taxon>Arthropoda</taxon>
        <taxon>Chelicerata</taxon>
        <taxon>Arachnida</taxon>
        <taxon>Acari</taxon>
        <taxon>Parasitiformes</taxon>
        <taxon>Ixodida</taxon>
        <taxon>Ixodoidea</taxon>
        <taxon>Ixodidae</taxon>
        <taxon>Hyalomminae</taxon>
        <taxon>Hyalomma</taxon>
    </lineage>
</organism>
<reference evidence="1" key="1">
    <citation type="submission" date="2020-05" db="EMBL/GenBank/DDBJ databases">
        <title>Large-scale comparative analyses of tick genomes elucidate their genetic diversity and vector capacities.</title>
        <authorList>
            <person name="Jia N."/>
            <person name="Wang J."/>
            <person name="Shi W."/>
            <person name="Du L."/>
            <person name="Sun Y."/>
            <person name="Zhan W."/>
            <person name="Jiang J."/>
            <person name="Wang Q."/>
            <person name="Zhang B."/>
            <person name="Ji P."/>
            <person name="Sakyi L.B."/>
            <person name="Cui X."/>
            <person name="Yuan T."/>
            <person name="Jiang B."/>
            <person name="Yang W."/>
            <person name="Lam T.T.-Y."/>
            <person name="Chang Q."/>
            <person name="Ding S."/>
            <person name="Wang X."/>
            <person name="Zhu J."/>
            <person name="Ruan X."/>
            <person name="Zhao L."/>
            <person name="Wei J."/>
            <person name="Que T."/>
            <person name="Du C."/>
            <person name="Cheng J."/>
            <person name="Dai P."/>
            <person name="Han X."/>
            <person name="Huang E."/>
            <person name="Gao Y."/>
            <person name="Liu J."/>
            <person name="Shao H."/>
            <person name="Ye R."/>
            <person name="Li L."/>
            <person name="Wei W."/>
            <person name="Wang X."/>
            <person name="Wang C."/>
            <person name="Yang T."/>
            <person name="Huo Q."/>
            <person name="Li W."/>
            <person name="Guo W."/>
            <person name="Chen H."/>
            <person name="Zhou L."/>
            <person name="Ni X."/>
            <person name="Tian J."/>
            <person name="Zhou Y."/>
            <person name="Sheng Y."/>
            <person name="Liu T."/>
            <person name="Pan Y."/>
            <person name="Xia L."/>
            <person name="Li J."/>
            <person name="Zhao F."/>
            <person name="Cao W."/>
        </authorList>
    </citation>
    <scope>NUCLEOTIDE SEQUENCE</scope>
    <source>
        <strain evidence="1">Hyas-2018</strain>
    </source>
</reference>